<evidence type="ECO:0000313" key="2">
    <source>
        <dbReference type="EMBL" id="KAF2405902.1"/>
    </source>
</evidence>
<reference evidence="2 5" key="1">
    <citation type="submission" date="2015-01" db="EMBL/GenBank/DDBJ databases">
        <title>Genome Sequence of Pseudomonas antarctica CMS 35.</title>
        <authorList>
            <person name="Voget S."/>
            <person name="Chow J."/>
            <person name="Daniel R."/>
            <person name="Streit W."/>
        </authorList>
    </citation>
    <scope>NUCLEOTIDE SEQUENCE [LARGE SCALE GENOMIC DNA]</scope>
    <source>
        <strain evidence="2 5">CMS 35</strain>
    </source>
</reference>
<reference evidence="3 4" key="2">
    <citation type="submission" date="2016-10" db="EMBL/GenBank/DDBJ databases">
        <authorList>
            <person name="de Groot N.N."/>
        </authorList>
    </citation>
    <scope>NUCLEOTIDE SEQUENCE [LARGE SCALE GENOMIC DNA]</scope>
    <source>
        <strain evidence="3 4">BS2772</strain>
    </source>
</reference>
<dbReference type="InterPro" id="IPR012433">
    <property type="entry name" value="Imm11"/>
</dbReference>
<dbReference type="EMBL" id="JXDI01000005">
    <property type="protein sequence ID" value="KAF2405902.1"/>
    <property type="molecule type" value="Genomic_DNA"/>
</dbReference>
<protein>
    <recommendedName>
        <fullName evidence="1">Immunity MXAN-0049 protein domain-containing protein</fullName>
    </recommendedName>
</protein>
<dbReference type="Proteomes" id="UP000748067">
    <property type="component" value="Unassembled WGS sequence"/>
</dbReference>
<keyword evidence="5" id="KW-1185">Reference proteome</keyword>
<dbReference type="RefSeq" id="WP_083358805.1">
    <property type="nucleotide sequence ID" value="NZ_JXDI01000005.1"/>
</dbReference>
<dbReference type="Proteomes" id="UP000182470">
    <property type="component" value="Chromosome I"/>
</dbReference>
<dbReference type="OrthoDB" id="6932018at2"/>
<gene>
    <name evidence="2" type="ORF">PSAN_57920</name>
    <name evidence="3" type="ORF">SAMN04490179_4203</name>
</gene>
<organism evidence="3 4">
    <name type="scientific">Pseudomonas antarctica</name>
    <dbReference type="NCBI Taxonomy" id="219572"/>
    <lineage>
        <taxon>Bacteria</taxon>
        <taxon>Pseudomonadati</taxon>
        <taxon>Pseudomonadota</taxon>
        <taxon>Gammaproteobacteria</taxon>
        <taxon>Pseudomonadales</taxon>
        <taxon>Pseudomonadaceae</taxon>
        <taxon>Pseudomonas</taxon>
    </lineage>
</organism>
<dbReference type="Pfam" id="PF07791">
    <property type="entry name" value="Imm11"/>
    <property type="match status" value="1"/>
</dbReference>
<accession>A0A1H0BB15</accession>
<evidence type="ECO:0000313" key="5">
    <source>
        <dbReference type="Proteomes" id="UP000748067"/>
    </source>
</evidence>
<sequence length="198" mass="22833">MRYYLLRPDHAVPEKWVLGDIRHVNNWHFRDPPVNYMEPGSYTLDVRVEGAEVDYALAGYGSVPVLSRRARDALVGLPEVDEPYHHLVLEPVQIANTRVEQDYFVMIIETQVECVDEQRSEYQRYTVDDPVRPDLAGDYRGFTRLVIDPVKVARRDIFRLKHYLGAIIVSEEVKRRFERAGVVGIAFDSVNGDKTTVT</sequence>
<name>A0A1H0BB15_9PSED</name>
<dbReference type="EMBL" id="LT629704">
    <property type="protein sequence ID" value="SDN42854.1"/>
    <property type="molecule type" value="Genomic_DNA"/>
</dbReference>
<dbReference type="SMR" id="A0A1H0BB15"/>
<dbReference type="AlphaFoldDB" id="A0A1H0BB15"/>
<feature type="domain" description="Immunity MXAN-0049 protein" evidence="1">
    <location>
        <begin position="47"/>
        <end position="190"/>
    </location>
</feature>
<evidence type="ECO:0000313" key="4">
    <source>
        <dbReference type="Proteomes" id="UP000182470"/>
    </source>
</evidence>
<proteinExistence type="predicted"/>
<evidence type="ECO:0000259" key="1">
    <source>
        <dbReference type="Pfam" id="PF07791"/>
    </source>
</evidence>
<evidence type="ECO:0000313" key="3">
    <source>
        <dbReference type="EMBL" id="SDN42854.1"/>
    </source>
</evidence>